<dbReference type="AlphaFoldDB" id="A0A2N5S7J0"/>
<dbReference type="Proteomes" id="UP000235392">
    <property type="component" value="Unassembled WGS sequence"/>
</dbReference>
<evidence type="ECO:0000256" key="2">
    <source>
        <dbReference type="ARBA" id="ARBA00022771"/>
    </source>
</evidence>
<evidence type="ECO:0000256" key="4">
    <source>
        <dbReference type="PROSITE-ProRule" id="PRU00723"/>
    </source>
</evidence>
<dbReference type="InterPro" id="IPR000571">
    <property type="entry name" value="Znf_CCCH"/>
</dbReference>
<dbReference type="GO" id="GO:0061630">
    <property type="term" value="F:ubiquitin protein ligase activity"/>
    <property type="evidence" value="ECO:0007669"/>
    <property type="project" value="InterPro"/>
</dbReference>
<gene>
    <name evidence="7" type="ORF">PCASD_18319</name>
</gene>
<feature type="region of interest" description="Disordered" evidence="5">
    <location>
        <begin position="1"/>
        <end position="45"/>
    </location>
</feature>
<accession>A0A2N5S7J0</accession>
<feature type="domain" description="C3H1-type" evidence="6">
    <location>
        <begin position="81"/>
        <end position="108"/>
    </location>
</feature>
<feature type="domain" description="C3H1-type" evidence="6">
    <location>
        <begin position="51"/>
        <end position="78"/>
    </location>
</feature>
<evidence type="ECO:0000256" key="3">
    <source>
        <dbReference type="ARBA" id="ARBA00022833"/>
    </source>
</evidence>
<dbReference type="Gene3D" id="4.10.1000.10">
    <property type="entry name" value="Zinc finger, CCCH-type"/>
    <property type="match status" value="1"/>
</dbReference>
<feature type="zinc finger region" description="C3H1-type" evidence="4">
    <location>
        <begin position="51"/>
        <end position="78"/>
    </location>
</feature>
<keyword evidence="2 4" id="KW-0863">Zinc-finger</keyword>
<protein>
    <recommendedName>
        <fullName evidence="6">C3H1-type domain-containing protein</fullName>
    </recommendedName>
</protein>
<sequence length="171" mass="18626">MQNFSSTRKTPPNTRSGHPPAIGATGNTPTISTANGNHPSTLDSSKKSASKVSHVICKFFKAGNCSAGTTCQFSHTLPELGQGKPVCQWFVKGNCRFAHKCALAHILPGQPMSMDRKTNAPLRLLPVKLQPIPLPSHPTPLFLRVHHLNLPWSLSTTIIILQLVIKPPHHR</sequence>
<feature type="compositionally biased region" description="Polar residues" evidence="5">
    <location>
        <begin position="1"/>
        <end position="16"/>
    </location>
</feature>
<evidence type="ECO:0000259" key="6">
    <source>
        <dbReference type="PROSITE" id="PS50103"/>
    </source>
</evidence>
<dbReference type="SUPFAM" id="SSF90229">
    <property type="entry name" value="CCCH zinc finger"/>
    <property type="match status" value="1"/>
</dbReference>
<dbReference type="PROSITE" id="PS50103">
    <property type="entry name" value="ZF_C3H1"/>
    <property type="match status" value="2"/>
</dbReference>
<keyword evidence="3 4" id="KW-0862">Zinc</keyword>
<dbReference type="GO" id="GO:0000209">
    <property type="term" value="P:protein polyubiquitination"/>
    <property type="evidence" value="ECO:0007669"/>
    <property type="project" value="InterPro"/>
</dbReference>
<evidence type="ECO:0000256" key="5">
    <source>
        <dbReference type="SAM" id="MobiDB-lite"/>
    </source>
</evidence>
<reference evidence="7 8" key="1">
    <citation type="submission" date="2017-11" db="EMBL/GenBank/DDBJ databases">
        <title>De novo assembly and phasing of dikaryotic genomes from two isolates of Puccinia coronata f. sp. avenae, the causal agent of oat crown rust.</title>
        <authorList>
            <person name="Miller M.E."/>
            <person name="Zhang Y."/>
            <person name="Omidvar V."/>
            <person name="Sperschneider J."/>
            <person name="Schwessinger B."/>
            <person name="Raley C."/>
            <person name="Palmer J.M."/>
            <person name="Garnica D."/>
            <person name="Upadhyaya N."/>
            <person name="Rathjen J."/>
            <person name="Taylor J.M."/>
            <person name="Park R.F."/>
            <person name="Dodds P.N."/>
            <person name="Hirsch C.D."/>
            <person name="Kianian S.F."/>
            <person name="Figueroa M."/>
        </authorList>
    </citation>
    <scope>NUCLEOTIDE SEQUENCE [LARGE SCALE GENOMIC DNA]</scope>
    <source>
        <strain evidence="7">12SD80</strain>
    </source>
</reference>
<dbReference type="SMART" id="SM00356">
    <property type="entry name" value="ZnF_C3H1"/>
    <property type="match status" value="2"/>
</dbReference>
<feature type="zinc finger region" description="C3H1-type" evidence="4">
    <location>
        <begin position="81"/>
        <end position="108"/>
    </location>
</feature>
<feature type="compositionally biased region" description="Polar residues" evidence="5">
    <location>
        <begin position="25"/>
        <end position="43"/>
    </location>
</feature>
<dbReference type="Pfam" id="PF00642">
    <property type="entry name" value="zf-CCCH"/>
    <property type="match status" value="1"/>
</dbReference>
<organism evidence="7 8">
    <name type="scientific">Puccinia coronata f. sp. avenae</name>
    <dbReference type="NCBI Taxonomy" id="200324"/>
    <lineage>
        <taxon>Eukaryota</taxon>
        <taxon>Fungi</taxon>
        <taxon>Dikarya</taxon>
        <taxon>Basidiomycota</taxon>
        <taxon>Pucciniomycotina</taxon>
        <taxon>Pucciniomycetes</taxon>
        <taxon>Pucciniales</taxon>
        <taxon>Pucciniaceae</taxon>
        <taxon>Puccinia</taxon>
    </lineage>
</organism>
<dbReference type="EMBL" id="PGCI01001020">
    <property type="protein sequence ID" value="PLW09211.1"/>
    <property type="molecule type" value="Genomic_DNA"/>
</dbReference>
<dbReference type="PANTHER" id="PTHR11224">
    <property type="entry name" value="MAKORIN-RELATED"/>
    <property type="match status" value="1"/>
</dbReference>
<dbReference type="InterPro" id="IPR045072">
    <property type="entry name" value="MKRN-like"/>
</dbReference>
<dbReference type="Pfam" id="PF14608">
    <property type="entry name" value="zf-CCCH_2"/>
    <property type="match status" value="1"/>
</dbReference>
<comment type="caution">
    <text evidence="7">The sequence shown here is derived from an EMBL/GenBank/DDBJ whole genome shotgun (WGS) entry which is preliminary data.</text>
</comment>
<name>A0A2N5S7J0_9BASI</name>
<dbReference type="InterPro" id="IPR036855">
    <property type="entry name" value="Znf_CCCH_sf"/>
</dbReference>
<evidence type="ECO:0000256" key="1">
    <source>
        <dbReference type="ARBA" id="ARBA00022723"/>
    </source>
</evidence>
<evidence type="ECO:0000313" key="7">
    <source>
        <dbReference type="EMBL" id="PLW09211.1"/>
    </source>
</evidence>
<keyword evidence="1 4" id="KW-0479">Metal-binding</keyword>
<dbReference type="PANTHER" id="PTHR11224:SF10">
    <property type="entry name" value="IP09428P-RELATED"/>
    <property type="match status" value="1"/>
</dbReference>
<proteinExistence type="predicted"/>
<dbReference type="GO" id="GO:0008270">
    <property type="term" value="F:zinc ion binding"/>
    <property type="evidence" value="ECO:0007669"/>
    <property type="project" value="UniProtKB-KW"/>
</dbReference>
<evidence type="ECO:0000313" key="8">
    <source>
        <dbReference type="Proteomes" id="UP000235392"/>
    </source>
</evidence>